<sequence>MYALGEIDKLTSVTGLGMLMTDNSLRISSFAGILSLYTGSKHINDIFGNTPIRLSLDVLKKSAFKAAVIQRLYPLANDIMSYVILYREEKLFQRSKQSLREALVAGFFFKINCVIQYQKLWVKVFCRQFDLYE</sequence>
<organism evidence="1 2">
    <name type="scientific">Rhizopus delemar (strain RA 99-880 / ATCC MYA-4621 / FGSC 9543 / NRRL 43880)</name>
    <name type="common">Mucormycosis agent</name>
    <name type="synonym">Rhizopus arrhizus var. delemar</name>
    <dbReference type="NCBI Taxonomy" id="246409"/>
    <lineage>
        <taxon>Eukaryota</taxon>
        <taxon>Fungi</taxon>
        <taxon>Fungi incertae sedis</taxon>
        <taxon>Mucoromycota</taxon>
        <taxon>Mucoromycotina</taxon>
        <taxon>Mucoromycetes</taxon>
        <taxon>Mucorales</taxon>
        <taxon>Mucorineae</taxon>
        <taxon>Rhizopodaceae</taxon>
        <taxon>Rhizopus</taxon>
    </lineage>
</organism>
<accession>I1C7S3</accession>
<proteinExistence type="predicted"/>
<dbReference type="RefSeq" id="XP_067519899.1">
    <property type="nucleotide sequence ID" value="XM_067663798.1"/>
</dbReference>
<keyword evidence="2" id="KW-1185">Reference proteome</keyword>
<dbReference type="AlphaFoldDB" id="I1C7S3"/>
<dbReference type="GeneID" id="93616179"/>
<name>I1C7S3_RHIO9</name>
<dbReference type="Proteomes" id="UP000009138">
    <property type="component" value="Unassembled WGS sequence"/>
</dbReference>
<dbReference type="EMBL" id="CH476738">
    <property type="protein sequence ID" value="EIE84503.1"/>
    <property type="molecule type" value="Genomic_DNA"/>
</dbReference>
<evidence type="ECO:0000313" key="2">
    <source>
        <dbReference type="Proteomes" id="UP000009138"/>
    </source>
</evidence>
<gene>
    <name evidence="1" type="ORF">RO3G_09213</name>
</gene>
<dbReference type="VEuPathDB" id="FungiDB:RO3G_09213"/>
<dbReference type="InParanoid" id="I1C7S3"/>
<reference evidence="1 2" key="1">
    <citation type="journal article" date="2009" name="PLoS Genet.">
        <title>Genomic analysis of the basal lineage fungus Rhizopus oryzae reveals a whole-genome duplication.</title>
        <authorList>
            <person name="Ma L.-J."/>
            <person name="Ibrahim A.S."/>
            <person name="Skory C."/>
            <person name="Grabherr M.G."/>
            <person name="Burger G."/>
            <person name="Butler M."/>
            <person name="Elias M."/>
            <person name="Idnurm A."/>
            <person name="Lang B.F."/>
            <person name="Sone T."/>
            <person name="Abe A."/>
            <person name="Calvo S.E."/>
            <person name="Corrochano L.M."/>
            <person name="Engels R."/>
            <person name="Fu J."/>
            <person name="Hansberg W."/>
            <person name="Kim J.-M."/>
            <person name="Kodira C.D."/>
            <person name="Koehrsen M.J."/>
            <person name="Liu B."/>
            <person name="Miranda-Saavedra D."/>
            <person name="O'Leary S."/>
            <person name="Ortiz-Castellanos L."/>
            <person name="Poulter R."/>
            <person name="Rodriguez-Romero J."/>
            <person name="Ruiz-Herrera J."/>
            <person name="Shen Y.-Q."/>
            <person name="Zeng Q."/>
            <person name="Galagan J."/>
            <person name="Birren B.W."/>
            <person name="Cuomo C.A."/>
            <person name="Wickes B.L."/>
        </authorList>
    </citation>
    <scope>NUCLEOTIDE SEQUENCE [LARGE SCALE GENOMIC DNA]</scope>
    <source>
        <strain evidence="2">RA 99-880 / ATCC MYA-4621 / FGSC 9543 / NRRL 43880</strain>
    </source>
</reference>
<protein>
    <submittedName>
        <fullName evidence="1">Uncharacterized protein</fullName>
    </submittedName>
</protein>
<evidence type="ECO:0000313" key="1">
    <source>
        <dbReference type="EMBL" id="EIE84503.1"/>
    </source>
</evidence>